<protein>
    <submittedName>
        <fullName evidence="4">Thiamine import ATP-binding protein ThiQ</fullName>
    </submittedName>
</protein>
<reference evidence="4 5" key="1">
    <citation type="journal article" date="2014" name="FEMS Microbiol. Lett.">
        <title>Draft genome sequences of three Holospora species (Holospora obtusa, Holospora undulata, and Holospora elegans), endonuclear symbiotic bacteria of the ciliate Paramecium caudatum.</title>
        <authorList>
            <person name="Dohra H."/>
            <person name="Tanaka K."/>
            <person name="Suzuki T."/>
            <person name="Fujishima M."/>
            <person name="Suzuki H."/>
        </authorList>
    </citation>
    <scope>NUCLEOTIDE SEQUENCE [LARGE SCALE GENOMIC DNA]</scope>
    <source>
        <strain evidence="4 5">E1</strain>
    </source>
</reference>
<dbReference type="GO" id="GO:0022857">
    <property type="term" value="F:transmembrane transporter activity"/>
    <property type="evidence" value="ECO:0007669"/>
    <property type="project" value="TreeGrafter"/>
</dbReference>
<dbReference type="STRING" id="1427503.HE1_00779"/>
<keyword evidence="2 4" id="KW-0067">ATP-binding</keyword>
<dbReference type="InterPro" id="IPR017871">
    <property type="entry name" value="ABC_transporter-like_CS"/>
</dbReference>
<dbReference type="Pfam" id="PF00005">
    <property type="entry name" value="ABC_tran"/>
    <property type="match status" value="1"/>
</dbReference>
<evidence type="ECO:0000259" key="3">
    <source>
        <dbReference type="PROSITE" id="PS50893"/>
    </source>
</evidence>
<dbReference type="GO" id="GO:0016887">
    <property type="term" value="F:ATP hydrolysis activity"/>
    <property type="evidence" value="ECO:0007669"/>
    <property type="project" value="InterPro"/>
</dbReference>
<dbReference type="InterPro" id="IPR003593">
    <property type="entry name" value="AAA+_ATPase"/>
</dbReference>
<dbReference type="OrthoDB" id="9800654at2"/>
<name>A0A023DZJ8_9PROT</name>
<feature type="domain" description="ABC transporter" evidence="3">
    <location>
        <begin position="2"/>
        <end position="248"/>
    </location>
</feature>
<comment type="caution">
    <text evidence="4">The sequence shown here is derived from an EMBL/GenBank/DDBJ whole genome shotgun (WGS) entry which is preliminary data.</text>
</comment>
<dbReference type="SMART" id="SM00382">
    <property type="entry name" value="AAA"/>
    <property type="match status" value="1"/>
</dbReference>
<dbReference type="AlphaFoldDB" id="A0A023DZJ8"/>
<accession>A0A023DZJ8</accession>
<dbReference type="InterPro" id="IPR015854">
    <property type="entry name" value="ABC_transpr_LolD-like"/>
</dbReference>
<keyword evidence="1" id="KW-0547">Nucleotide-binding</keyword>
<dbReference type="Gene3D" id="3.40.50.300">
    <property type="entry name" value="P-loop containing nucleotide triphosphate hydrolases"/>
    <property type="match status" value="1"/>
</dbReference>
<dbReference type="GO" id="GO:0005886">
    <property type="term" value="C:plasma membrane"/>
    <property type="evidence" value="ECO:0007669"/>
    <property type="project" value="TreeGrafter"/>
</dbReference>
<evidence type="ECO:0000313" key="5">
    <source>
        <dbReference type="Proteomes" id="UP000024842"/>
    </source>
</evidence>
<dbReference type="GO" id="GO:0005524">
    <property type="term" value="F:ATP binding"/>
    <property type="evidence" value="ECO:0007669"/>
    <property type="project" value="UniProtKB-KW"/>
</dbReference>
<dbReference type="InterPro" id="IPR027417">
    <property type="entry name" value="P-loop_NTPase"/>
</dbReference>
<dbReference type="PANTHER" id="PTHR24220">
    <property type="entry name" value="IMPORT ATP-BINDING PROTEIN"/>
    <property type="match status" value="1"/>
</dbReference>
<dbReference type="EMBL" id="BAUP01000096">
    <property type="protein sequence ID" value="GAJ46445.1"/>
    <property type="molecule type" value="Genomic_DNA"/>
</dbReference>
<organism evidence="4 5">
    <name type="scientific">Holospora elegans E1</name>
    <dbReference type="NCBI Taxonomy" id="1427503"/>
    <lineage>
        <taxon>Bacteria</taxon>
        <taxon>Pseudomonadati</taxon>
        <taxon>Pseudomonadota</taxon>
        <taxon>Alphaproteobacteria</taxon>
        <taxon>Holosporales</taxon>
        <taxon>Holosporaceae</taxon>
        <taxon>Holospora</taxon>
    </lineage>
</organism>
<dbReference type="PROSITE" id="PS00211">
    <property type="entry name" value="ABC_TRANSPORTER_1"/>
    <property type="match status" value="1"/>
</dbReference>
<dbReference type="PANTHER" id="PTHR24220:SF692">
    <property type="entry name" value="ABC TRANSPORTER DOMAIN-CONTAINING PROTEIN"/>
    <property type="match status" value="1"/>
</dbReference>
<dbReference type="Proteomes" id="UP000024842">
    <property type="component" value="Unassembled WGS sequence"/>
</dbReference>
<dbReference type="SUPFAM" id="SSF52540">
    <property type="entry name" value="P-loop containing nucleoside triphosphate hydrolases"/>
    <property type="match status" value="1"/>
</dbReference>
<dbReference type="PROSITE" id="PS50893">
    <property type="entry name" value="ABC_TRANSPORTER_2"/>
    <property type="match status" value="1"/>
</dbReference>
<evidence type="ECO:0000256" key="1">
    <source>
        <dbReference type="ARBA" id="ARBA00022741"/>
    </source>
</evidence>
<evidence type="ECO:0000256" key="2">
    <source>
        <dbReference type="ARBA" id="ARBA00022840"/>
    </source>
</evidence>
<dbReference type="InterPro" id="IPR003439">
    <property type="entry name" value="ABC_transporter-like_ATP-bd"/>
</dbReference>
<gene>
    <name evidence="4" type="ORF">HE1_00779</name>
</gene>
<sequence length="250" mass="28110">MLKLENIEVILGKNNKERKILNKLNFDVKDGEFALIVGENGAGKSTLFDAISGSIQVNSGKIWLSGQDITHTLQKHRAKLVSKVMQDPKLGTMENMTILENMAFAFKRGQIRGGEFFSSKHRIRTFKEKLSMLNIGLEDKIQELVSNLSGGQRQALSILMAILKESKILLLDEITAALDPASTDSVMELTNQILREKKLTCIMITHNLSQAIKYGDSLWFLKNGVFIKKYDKETKSKMTLAELSSKFEEV</sequence>
<keyword evidence="5" id="KW-1185">Reference proteome</keyword>
<evidence type="ECO:0000313" key="4">
    <source>
        <dbReference type="EMBL" id="GAJ46445.1"/>
    </source>
</evidence>
<proteinExistence type="predicted"/>